<dbReference type="AlphaFoldDB" id="A0A7X8TIN5"/>
<evidence type="ECO:0000256" key="1">
    <source>
        <dbReference type="SAM" id="MobiDB-lite"/>
    </source>
</evidence>
<keyword evidence="3" id="KW-1185">Reference proteome</keyword>
<dbReference type="RefSeq" id="WP_168886961.1">
    <property type="nucleotide sequence ID" value="NZ_JABAHY010000003.1"/>
</dbReference>
<comment type="caution">
    <text evidence="2">The sequence shown here is derived from an EMBL/GenBank/DDBJ whole genome shotgun (WGS) entry which is preliminary data.</text>
</comment>
<dbReference type="SUPFAM" id="SSF159501">
    <property type="entry name" value="EreA/ChaN-like"/>
    <property type="match status" value="1"/>
</dbReference>
<name>A0A7X8TIN5_9MICC</name>
<evidence type="ECO:0000313" key="3">
    <source>
        <dbReference type="Proteomes" id="UP000523139"/>
    </source>
</evidence>
<evidence type="ECO:0000313" key="2">
    <source>
        <dbReference type="EMBL" id="NLS09468.1"/>
    </source>
</evidence>
<accession>A0A7X8TIN5</accession>
<gene>
    <name evidence="2" type="ORF">HGQ17_05490</name>
</gene>
<organism evidence="2 3">
    <name type="scientific">Nesterenkonia sedimenti</name>
    <dbReference type="NCBI Taxonomy" id="1463632"/>
    <lineage>
        <taxon>Bacteria</taxon>
        <taxon>Bacillati</taxon>
        <taxon>Actinomycetota</taxon>
        <taxon>Actinomycetes</taxon>
        <taxon>Micrococcales</taxon>
        <taxon>Micrococcaceae</taxon>
        <taxon>Nesterenkonia</taxon>
    </lineage>
</organism>
<proteinExistence type="predicted"/>
<sequence length="114" mass="12281">MEPQRLTNPLTELLTHQPTGLSPATISDAAGDATVVGLGVNTRESREIFELVAETTYALIEKGFTSLAIQDTQRVTDLLDAYIDGADIDIDADDQPGVTKLVKPADHSKDQSKE</sequence>
<dbReference type="Proteomes" id="UP000523139">
    <property type="component" value="Unassembled WGS sequence"/>
</dbReference>
<reference evidence="2 3" key="1">
    <citation type="submission" date="2020-04" db="EMBL/GenBank/DDBJ databases">
        <title>Nesterenkonia sp. nov., isolated from marine sediment.</title>
        <authorList>
            <person name="Zhang G."/>
        </authorList>
    </citation>
    <scope>NUCLEOTIDE SEQUENCE [LARGE SCALE GENOMIC DNA]</scope>
    <source>
        <strain evidence="2 3">MY13</strain>
    </source>
</reference>
<feature type="compositionally biased region" description="Basic and acidic residues" evidence="1">
    <location>
        <begin position="103"/>
        <end position="114"/>
    </location>
</feature>
<feature type="region of interest" description="Disordered" evidence="1">
    <location>
        <begin position="94"/>
        <end position="114"/>
    </location>
</feature>
<protein>
    <submittedName>
        <fullName evidence="2">Uncharacterized protein</fullName>
    </submittedName>
</protein>
<dbReference type="EMBL" id="JABAHY010000003">
    <property type="protein sequence ID" value="NLS09468.1"/>
    <property type="molecule type" value="Genomic_DNA"/>
</dbReference>